<accession>A0A317TZY2</accession>
<evidence type="ECO:0000313" key="7">
    <source>
        <dbReference type="Proteomes" id="UP000287374"/>
    </source>
</evidence>
<dbReference type="InterPro" id="IPR036770">
    <property type="entry name" value="Ankyrin_rpt-contain_sf"/>
</dbReference>
<comment type="caution">
    <text evidence="4">The sequence shown here is derived from an EMBL/GenBank/DDBJ whole genome shotgun (WGS) entry which is preliminary data.</text>
</comment>
<dbReference type="PROSITE" id="PS50088">
    <property type="entry name" value="ANK_REPEAT"/>
    <property type="match status" value="2"/>
</dbReference>
<dbReference type="RefSeq" id="WP_110144028.1">
    <property type="nucleotide sequence ID" value="NZ_QHJG01000045.1"/>
</dbReference>
<evidence type="ECO:0008006" key="8">
    <source>
        <dbReference type="Google" id="ProtNLM"/>
    </source>
</evidence>
<dbReference type="Pfam" id="PF12796">
    <property type="entry name" value="Ank_2"/>
    <property type="match status" value="2"/>
</dbReference>
<keyword evidence="7" id="KW-1185">Reference proteome</keyword>
<reference evidence="4 6" key="1">
    <citation type="submission" date="2018-05" db="EMBL/GenBank/DDBJ databases">
        <title>Legionella qingyii sp.nov., whole genome shotgun sequence.</title>
        <authorList>
            <person name="Wu H."/>
            <person name="Zhu Q."/>
            <person name="Hu C."/>
        </authorList>
    </citation>
    <scope>NUCLEOTIDE SEQUENCE [LARGE SCALE GENOMIC DNA]</scope>
    <source>
        <strain evidence="4 6">HEB18</strain>
    </source>
</reference>
<dbReference type="PROSITE" id="PS50297">
    <property type="entry name" value="ANK_REP_REGION"/>
    <property type="match status" value="2"/>
</dbReference>
<feature type="repeat" description="ANK" evidence="3">
    <location>
        <begin position="905"/>
        <end position="937"/>
    </location>
</feature>
<evidence type="ECO:0000256" key="3">
    <source>
        <dbReference type="PROSITE-ProRule" id="PRU00023"/>
    </source>
</evidence>
<keyword evidence="1" id="KW-0677">Repeat</keyword>
<dbReference type="Proteomes" id="UP000247152">
    <property type="component" value="Unassembled WGS sequence"/>
</dbReference>
<dbReference type="EMBL" id="QHJG01000045">
    <property type="protein sequence ID" value="PWY54097.1"/>
    <property type="molecule type" value="Genomic_DNA"/>
</dbReference>
<dbReference type="Proteomes" id="UP000287374">
    <property type="component" value="Unassembled WGS sequence"/>
</dbReference>
<evidence type="ECO:0000256" key="1">
    <source>
        <dbReference type="ARBA" id="ARBA00022737"/>
    </source>
</evidence>
<dbReference type="AlphaFoldDB" id="A0A317TZY2"/>
<dbReference type="SUPFAM" id="SSF48403">
    <property type="entry name" value="Ankyrin repeat"/>
    <property type="match status" value="1"/>
</dbReference>
<dbReference type="PANTHER" id="PTHR24198">
    <property type="entry name" value="ANKYRIN REPEAT AND PROTEIN KINASE DOMAIN-CONTAINING PROTEIN"/>
    <property type="match status" value="1"/>
</dbReference>
<evidence type="ECO:0000256" key="2">
    <source>
        <dbReference type="ARBA" id="ARBA00023043"/>
    </source>
</evidence>
<dbReference type="EMBL" id="RZGX01000030">
    <property type="protein sequence ID" value="RUR19353.1"/>
    <property type="molecule type" value="Genomic_DNA"/>
</dbReference>
<keyword evidence="2 3" id="KW-0040">ANK repeat</keyword>
<dbReference type="InterPro" id="IPR002110">
    <property type="entry name" value="Ankyrin_rpt"/>
</dbReference>
<organism evidence="4 6">
    <name type="scientific">Legionella qingyii</name>
    <dbReference type="NCBI Taxonomy" id="2184757"/>
    <lineage>
        <taxon>Bacteria</taxon>
        <taxon>Pseudomonadati</taxon>
        <taxon>Pseudomonadota</taxon>
        <taxon>Gammaproteobacteria</taxon>
        <taxon>Legionellales</taxon>
        <taxon>Legionellaceae</taxon>
        <taxon>Legionella</taxon>
    </lineage>
</organism>
<evidence type="ECO:0000313" key="4">
    <source>
        <dbReference type="EMBL" id="PWY54097.1"/>
    </source>
</evidence>
<name>A0A317TZY2_9GAMM</name>
<protein>
    <recommendedName>
        <fullName evidence="8">Ankyrin repeat domain-containing protein</fullName>
    </recommendedName>
</protein>
<evidence type="ECO:0000313" key="5">
    <source>
        <dbReference type="EMBL" id="RUR19353.1"/>
    </source>
</evidence>
<dbReference type="Gene3D" id="1.25.40.20">
    <property type="entry name" value="Ankyrin repeat-containing domain"/>
    <property type="match status" value="3"/>
</dbReference>
<evidence type="ECO:0000313" key="6">
    <source>
        <dbReference type="Proteomes" id="UP000247152"/>
    </source>
</evidence>
<dbReference type="PANTHER" id="PTHR24198:SF165">
    <property type="entry name" value="ANKYRIN REPEAT-CONTAINING PROTEIN-RELATED"/>
    <property type="match status" value="1"/>
</dbReference>
<feature type="repeat" description="ANK" evidence="3">
    <location>
        <begin position="938"/>
        <end position="963"/>
    </location>
</feature>
<gene>
    <name evidence="4" type="ORF">DGG96_18840</name>
    <name evidence="5" type="ORF">ELY20_15950</name>
</gene>
<sequence length="1012" mass="115758">MRNLTQLPLFKNAASILEDLKQYRDAPAMQEGAKKLVQALNASEMSSPVFYHSSLPQYALIAFEKEEINEPQFISMLLIWAALKDYPQKEQISLNAYKLTDKDEVAKHKLKKYLTIQHISSNPFMGNSSNGIKDKMDDNSEEQLFRLIRNQDIPESERCFYTFTVKEPGKFFGIFEAIKRTGFDLLMPKEIKSGGYEFIIPSMTIIQSVLDVLVQKPKKLYPQIGDNDFDDVYEMHRQNAHPFGLSFPGKYEKAEADNLMAGCFGFALHDLYHVVLLSFTSEAHKDIFNAMIDLGKKLHATAEAQKKRSYSEAVGSLIDNEFRQYVAGSTLSQAFSKQRKNLLQSNENAVITAMMSVLVKSVLYEKILEGSDPAAEADYSEKTEDYIQTLEKINPKNTVEEKSEFCRELFAQLFQTSGILNQQEIKLNRLVDMLFNEERIIKTLEFDKLPALDFSGVFAAYKQTVSIVQQQMVHCMRDPKNQKEGSWLKNYFVMAEQLQKAVHSNDIEQIKKIFLNKDYLNYYVCLDRIHGIEPSLIEQAAQVGHVEMVRLLHSAGASLNALMLINAAKNKDINMMNYLLENGVNPNELDERGLSAIDYCLESGYIEGVKSVLAYTSLGRHHLEYLKYKGVQIHPDCNLLLERYEQFKQSLYDISFCFKNNERSQLIDELVKSNTDGFSYTTQREYDRVPSITPSRTPEFYSAPNEFMYITILYCLEIEQIQSLNKHIKMNVNQIDKNGCSLLINLIDKAPKKDTEMEIKMYRTLIELGANVNYVSPKGESALGQAIISNKFYLVEPLIKEGAEFDFEADDPDYLNSLLKYLTNHPDGSKHFNNAFRLMLKNGLELNQKRPFAIQRGFFDFNPEIKIMSLWSLMRDNPVHKVNIALNFRMLCIEHGANPNELSFDGNLELNVAIANGWDDYVELLLKNNADPNKTDSRGLSPLHAAERKGNEKVMELLKQYGAKSTLNWRGKTSEEVLNETQSEQKVSAFSMFKPVNNGNLKQQTNVLSLIN</sequence>
<dbReference type="SMART" id="SM00248">
    <property type="entry name" value="ANK"/>
    <property type="match status" value="6"/>
</dbReference>
<dbReference type="OrthoDB" id="5654420at2"/>
<reference evidence="5 7" key="2">
    <citation type="submission" date="2018-12" db="EMBL/GenBank/DDBJ databases">
        <title>Legionella sp,whole genome shotgun sequence.</title>
        <authorList>
            <person name="Wu H."/>
        </authorList>
    </citation>
    <scope>NUCLEOTIDE SEQUENCE [LARGE SCALE GENOMIC DNA]</scope>
    <source>
        <strain evidence="5">Km489</strain>
        <strain evidence="7">km489</strain>
    </source>
</reference>
<proteinExistence type="predicted"/>